<dbReference type="EMBL" id="GL732539">
    <property type="protein sequence ID" value="EFX82872.1"/>
    <property type="molecule type" value="Genomic_DNA"/>
</dbReference>
<dbReference type="InParanoid" id="E9GCD9"/>
<proteinExistence type="inferred from homology"/>
<dbReference type="InterPro" id="IPR001873">
    <property type="entry name" value="ENaC"/>
</dbReference>
<dbReference type="Proteomes" id="UP000000305">
    <property type="component" value="Unassembled WGS sequence"/>
</dbReference>
<dbReference type="GO" id="GO:0005272">
    <property type="term" value="F:sodium channel activity"/>
    <property type="evidence" value="ECO:0007669"/>
    <property type="project" value="UniProtKB-KW"/>
</dbReference>
<name>E9GCD9_DAPPU</name>
<evidence type="ECO:0000313" key="14">
    <source>
        <dbReference type="EMBL" id="EFX82872.1"/>
    </source>
</evidence>
<evidence type="ECO:0000256" key="7">
    <source>
        <dbReference type="ARBA" id="ARBA00023053"/>
    </source>
</evidence>
<feature type="region of interest" description="Disordered" evidence="13">
    <location>
        <begin position="44"/>
        <end position="150"/>
    </location>
</feature>
<keyword evidence="10 12" id="KW-0739">Sodium transport</keyword>
<dbReference type="HOGENOM" id="CLU_1066572_0_0_1"/>
<keyword evidence="3 12" id="KW-0813">Transport</keyword>
<reference evidence="14 15" key="1">
    <citation type="journal article" date="2011" name="Science">
        <title>The ecoresponsive genome of Daphnia pulex.</title>
        <authorList>
            <person name="Colbourne J.K."/>
            <person name="Pfrender M.E."/>
            <person name="Gilbert D."/>
            <person name="Thomas W.K."/>
            <person name="Tucker A."/>
            <person name="Oakley T.H."/>
            <person name="Tokishita S."/>
            <person name="Aerts A."/>
            <person name="Arnold G.J."/>
            <person name="Basu M.K."/>
            <person name="Bauer D.J."/>
            <person name="Caceres C.E."/>
            <person name="Carmel L."/>
            <person name="Casola C."/>
            <person name="Choi J.H."/>
            <person name="Detter J.C."/>
            <person name="Dong Q."/>
            <person name="Dusheyko S."/>
            <person name="Eads B.D."/>
            <person name="Frohlich T."/>
            <person name="Geiler-Samerotte K.A."/>
            <person name="Gerlach D."/>
            <person name="Hatcher P."/>
            <person name="Jogdeo S."/>
            <person name="Krijgsveld J."/>
            <person name="Kriventseva E.V."/>
            <person name="Kultz D."/>
            <person name="Laforsch C."/>
            <person name="Lindquist E."/>
            <person name="Lopez J."/>
            <person name="Manak J.R."/>
            <person name="Muller J."/>
            <person name="Pangilinan J."/>
            <person name="Patwardhan R.P."/>
            <person name="Pitluck S."/>
            <person name="Pritham E.J."/>
            <person name="Rechtsteiner A."/>
            <person name="Rho M."/>
            <person name="Rogozin I.B."/>
            <person name="Sakarya O."/>
            <person name="Salamov A."/>
            <person name="Schaack S."/>
            <person name="Shapiro H."/>
            <person name="Shiga Y."/>
            <person name="Skalitzky C."/>
            <person name="Smith Z."/>
            <person name="Souvorov A."/>
            <person name="Sung W."/>
            <person name="Tang Z."/>
            <person name="Tsuchiya D."/>
            <person name="Tu H."/>
            <person name="Vos H."/>
            <person name="Wang M."/>
            <person name="Wolf Y.I."/>
            <person name="Yamagata H."/>
            <person name="Yamada T."/>
            <person name="Ye Y."/>
            <person name="Shaw J.R."/>
            <person name="Andrews J."/>
            <person name="Crease T.J."/>
            <person name="Tang H."/>
            <person name="Lucas S.M."/>
            <person name="Robertson H.M."/>
            <person name="Bork P."/>
            <person name="Koonin E.V."/>
            <person name="Zdobnov E.M."/>
            <person name="Grigoriev I.V."/>
            <person name="Lynch M."/>
            <person name="Boore J.L."/>
        </authorList>
    </citation>
    <scope>NUCLEOTIDE SEQUENCE [LARGE SCALE GENOMIC DNA]</scope>
</reference>
<evidence type="ECO:0000256" key="4">
    <source>
        <dbReference type="ARBA" id="ARBA00022461"/>
    </source>
</evidence>
<evidence type="ECO:0000256" key="2">
    <source>
        <dbReference type="ARBA" id="ARBA00007193"/>
    </source>
</evidence>
<evidence type="ECO:0000256" key="5">
    <source>
        <dbReference type="ARBA" id="ARBA00022692"/>
    </source>
</evidence>
<protein>
    <submittedName>
        <fullName evidence="14">Uncharacterized protein</fullName>
    </submittedName>
</protein>
<keyword evidence="9" id="KW-0472">Membrane</keyword>
<dbReference type="KEGG" id="dpx:DAPPUDRAFT_316271"/>
<evidence type="ECO:0000256" key="9">
    <source>
        <dbReference type="ARBA" id="ARBA00023136"/>
    </source>
</evidence>
<dbReference type="GO" id="GO:0016020">
    <property type="term" value="C:membrane"/>
    <property type="evidence" value="ECO:0007669"/>
    <property type="project" value="UniProtKB-SubCell"/>
</dbReference>
<keyword evidence="5 12" id="KW-0812">Transmembrane</keyword>
<keyword evidence="4 12" id="KW-0894">Sodium channel</keyword>
<dbReference type="Gene3D" id="1.10.287.770">
    <property type="entry name" value="YojJ-like"/>
    <property type="match status" value="1"/>
</dbReference>
<evidence type="ECO:0000313" key="15">
    <source>
        <dbReference type="Proteomes" id="UP000000305"/>
    </source>
</evidence>
<dbReference type="AlphaFoldDB" id="E9GCD9"/>
<comment type="subcellular location">
    <subcellularLocation>
        <location evidence="1">Membrane</location>
        <topology evidence="1">Multi-pass membrane protein</topology>
    </subcellularLocation>
</comment>
<dbReference type="OrthoDB" id="6346567at2759"/>
<feature type="compositionally biased region" description="Acidic residues" evidence="13">
    <location>
        <begin position="85"/>
        <end position="95"/>
    </location>
</feature>
<evidence type="ECO:0000256" key="12">
    <source>
        <dbReference type="RuleBase" id="RU000679"/>
    </source>
</evidence>
<sequence>MQPHLFLSPPGSSHQLELTCVSRVGGLRKGGDVLVEGRAKWMIRQHPAKDDDDGLGGDGSSSSSGMRRQAAQTVDNWAGISSRDDDVDYDEDVDVDQLGGVGGGRRRKEKIQPEEKDEEDEDEDAQSISDSENPSRRTQPVVGSHPGKVDTLNGHFNGLYARLTISHPLDEVNPFSGWKVVYKYESESHTVLTAYGRVKIFYETALWVTVNEVLVYSPVKLLCDAGNILCLLLGASVLSFVETADYLAHKLMALRFFSPSK</sequence>
<evidence type="ECO:0000256" key="1">
    <source>
        <dbReference type="ARBA" id="ARBA00004141"/>
    </source>
</evidence>
<organism evidence="14 15">
    <name type="scientific">Daphnia pulex</name>
    <name type="common">Water flea</name>
    <dbReference type="NCBI Taxonomy" id="6669"/>
    <lineage>
        <taxon>Eukaryota</taxon>
        <taxon>Metazoa</taxon>
        <taxon>Ecdysozoa</taxon>
        <taxon>Arthropoda</taxon>
        <taxon>Crustacea</taxon>
        <taxon>Branchiopoda</taxon>
        <taxon>Diplostraca</taxon>
        <taxon>Cladocera</taxon>
        <taxon>Anomopoda</taxon>
        <taxon>Daphniidae</taxon>
        <taxon>Daphnia</taxon>
    </lineage>
</organism>
<evidence type="ECO:0000256" key="6">
    <source>
        <dbReference type="ARBA" id="ARBA00022989"/>
    </source>
</evidence>
<gene>
    <name evidence="14" type="ORF">DAPPUDRAFT_316271</name>
</gene>
<keyword evidence="6" id="KW-1133">Transmembrane helix</keyword>
<evidence type="ECO:0000256" key="8">
    <source>
        <dbReference type="ARBA" id="ARBA00023065"/>
    </source>
</evidence>
<evidence type="ECO:0000256" key="11">
    <source>
        <dbReference type="ARBA" id="ARBA00023303"/>
    </source>
</evidence>
<keyword evidence="15" id="KW-1185">Reference proteome</keyword>
<evidence type="ECO:0000256" key="10">
    <source>
        <dbReference type="ARBA" id="ARBA00023201"/>
    </source>
</evidence>
<evidence type="ECO:0000256" key="3">
    <source>
        <dbReference type="ARBA" id="ARBA00022448"/>
    </source>
</evidence>
<evidence type="ECO:0000256" key="13">
    <source>
        <dbReference type="SAM" id="MobiDB-lite"/>
    </source>
</evidence>
<accession>E9GCD9</accession>
<keyword evidence="7" id="KW-0915">Sodium</keyword>
<dbReference type="Pfam" id="PF00858">
    <property type="entry name" value="ASC"/>
    <property type="match status" value="1"/>
</dbReference>
<comment type="similarity">
    <text evidence="2 12">Belongs to the amiloride-sensitive sodium channel (TC 1.A.6) family.</text>
</comment>
<keyword evidence="11 12" id="KW-0407">Ion channel</keyword>
<feature type="compositionally biased region" description="Acidic residues" evidence="13">
    <location>
        <begin position="115"/>
        <end position="125"/>
    </location>
</feature>
<keyword evidence="8 12" id="KW-0406">Ion transport</keyword>